<dbReference type="AlphaFoldDB" id="A0AAD9HB65"/>
<comment type="caution">
    <text evidence="2">The sequence shown here is derived from an EMBL/GenBank/DDBJ whole genome shotgun (WGS) entry which is preliminary data.</text>
</comment>
<evidence type="ECO:0000313" key="3">
    <source>
        <dbReference type="Proteomes" id="UP001232148"/>
    </source>
</evidence>
<dbReference type="Proteomes" id="UP001232148">
    <property type="component" value="Unassembled WGS sequence"/>
</dbReference>
<organism evidence="2 3">
    <name type="scientific">Colletotrichum zoysiae</name>
    <dbReference type="NCBI Taxonomy" id="1216348"/>
    <lineage>
        <taxon>Eukaryota</taxon>
        <taxon>Fungi</taxon>
        <taxon>Dikarya</taxon>
        <taxon>Ascomycota</taxon>
        <taxon>Pezizomycotina</taxon>
        <taxon>Sordariomycetes</taxon>
        <taxon>Hypocreomycetidae</taxon>
        <taxon>Glomerellales</taxon>
        <taxon>Glomerellaceae</taxon>
        <taxon>Colletotrichum</taxon>
        <taxon>Colletotrichum graminicola species complex</taxon>
    </lineage>
</organism>
<keyword evidence="1" id="KW-0732">Signal</keyword>
<evidence type="ECO:0000313" key="2">
    <source>
        <dbReference type="EMBL" id="KAK2025127.1"/>
    </source>
</evidence>
<feature type="chain" id="PRO_5042206628" evidence="1">
    <location>
        <begin position="32"/>
        <end position="181"/>
    </location>
</feature>
<dbReference type="EMBL" id="MU842945">
    <property type="protein sequence ID" value="KAK2025127.1"/>
    <property type="molecule type" value="Genomic_DNA"/>
</dbReference>
<keyword evidence="3" id="KW-1185">Reference proteome</keyword>
<feature type="signal peptide" evidence="1">
    <location>
        <begin position="1"/>
        <end position="31"/>
    </location>
</feature>
<sequence length="181" mass="18117">MSPQVGTCRRKGGGALSALLIFFLLVALAAADALDEEETANATALRDLSRLYLVPEASCAGYEGQWNCLSDRFQHCAGGQWSAVLSCSSGGGGGFAESDGSGSGSGSSLCSPLGRTDVVDFEGECGAAWSWGGNGGGGGGWGVGVTSCNGNRCFRGAGARLGAGGSWLYASVVGAVLLGFW</sequence>
<reference evidence="2" key="1">
    <citation type="submission" date="2021-06" db="EMBL/GenBank/DDBJ databases">
        <title>Comparative genomics, transcriptomics and evolutionary studies reveal genomic signatures of adaptation to plant cell wall in hemibiotrophic fungi.</title>
        <authorList>
            <consortium name="DOE Joint Genome Institute"/>
            <person name="Baroncelli R."/>
            <person name="Diaz J.F."/>
            <person name="Benocci T."/>
            <person name="Peng M."/>
            <person name="Battaglia E."/>
            <person name="Haridas S."/>
            <person name="Andreopoulos W."/>
            <person name="Labutti K."/>
            <person name="Pangilinan J."/>
            <person name="Floch G.L."/>
            <person name="Makela M.R."/>
            <person name="Henrissat B."/>
            <person name="Grigoriev I.V."/>
            <person name="Crouch J.A."/>
            <person name="De Vries R.P."/>
            <person name="Sukno S.A."/>
            <person name="Thon M.R."/>
        </authorList>
    </citation>
    <scope>NUCLEOTIDE SEQUENCE</scope>
    <source>
        <strain evidence="2">MAFF235873</strain>
    </source>
</reference>
<accession>A0AAD9HB65</accession>
<name>A0AAD9HB65_9PEZI</name>
<proteinExistence type="predicted"/>
<gene>
    <name evidence="2" type="ORF">LX32DRAFT_696663</name>
</gene>
<evidence type="ECO:0000256" key="1">
    <source>
        <dbReference type="SAM" id="SignalP"/>
    </source>
</evidence>
<protein>
    <submittedName>
        <fullName evidence="2">Uncharacterized protein</fullName>
    </submittedName>
</protein>